<protein>
    <submittedName>
        <fullName evidence="1">Uncharacterized protein</fullName>
    </submittedName>
</protein>
<organism evidence="1">
    <name type="scientific">Uncultured Desulfatiglans sp</name>
    <dbReference type="NCBI Taxonomy" id="1748965"/>
    <lineage>
        <taxon>Bacteria</taxon>
        <taxon>Pseudomonadati</taxon>
        <taxon>Thermodesulfobacteriota</taxon>
        <taxon>Desulfobacteria</taxon>
        <taxon>Desulfatiglandales</taxon>
        <taxon>Desulfatiglandaceae</taxon>
        <taxon>Desulfatiglans</taxon>
        <taxon>environmental samples</taxon>
    </lineage>
</organism>
<dbReference type="EMBL" id="UPXX01000001">
    <property type="protein sequence ID" value="VBB41281.1"/>
    <property type="molecule type" value="Genomic_DNA"/>
</dbReference>
<evidence type="ECO:0000313" key="1">
    <source>
        <dbReference type="EMBL" id="VBB41281.1"/>
    </source>
</evidence>
<reference evidence="1" key="1">
    <citation type="submission" date="2018-07" db="EMBL/GenBank/DDBJ databases">
        <authorList>
            <consortium name="Genoscope - CEA"/>
            <person name="William W."/>
        </authorList>
    </citation>
    <scope>NUCLEOTIDE SEQUENCE</scope>
    <source>
        <strain evidence="1">IK1</strain>
    </source>
</reference>
<accession>A0A652ZZS3</accession>
<sequence>MAFIGTRAYIEVEGGEAPGPDAAKRGALEGGAGLDRGPPWFGEQDGASVPAAAGGLGKFTRIGCGARRDGLPAP</sequence>
<name>A0A652ZZS3_UNCDX</name>
<proteinExistence type="predicted"/>
<gene>
    <name evidence="1" type="ORF">TRIP_B10009</name>
</gene>
<dbReference type="AlphaFoldDB" id="A0A652ZZS3"/>